<dbReference type="PROSITE" id="PS00463">
    <property type="entry name" value="ZN2_CY6_FUNGAL_1"/>
    <property type="match status" value="1"/>
</dbReference>
<keyword evidence="1" id="KW-0479">Metal-binding</keyword>
<dbReference type="Pfam" id="PF00172">
    <property type="entry name" value="Zn_clus"/>
    <property type="match status" value="1"/>
</dbReference>
<dbReference type="PROSITE" id="PS50048">
    <property type="entry name" value="ZN2_CY6_FUNGAL_2"/>
    <property type="match status" value="1"/>
</dbReference>
<evidence type="ECO:0000256" key="1">
    <source>
        <dbReference type="ARBA" id="ARBA00022723"/>
    </source>
</evidence>
<dbReference type="OrthoDB" id="3598904at2759"/>
<evidence type="ECO:0000256" key="5">
    <source>
        <dbReference type="ARBA" id="ARBA00023163"/>
    </source>
</evidence>
<dbReference type="PANTHER" id="PTHR36206:SF4">
    <property type="entry name" value="HYPOTHETICAL CONSERVED PROTEIN (EUROFUNG)-RELATED"/>
    <property type="match status" value="1"/>
</dbReference>
<dbReference type="AlphaFoldDB" id="A0A0C3GKH2"/>
<name>A0A0C3GKH2_OIDMZ</name>
<feature type="domain" description="Zn(2)-C6 fungal-type" evidence="7">
    <location>
        <begin position="19"/>
        <end position="47"/>
    </location>
</feature>
<keyword evidence="2" id="KW-0862">Zinc</keyword>
<dbReference type="InterPro" id="IPR052360">
    <property type="entry name" value="Transcr_Regulatory_Proteins"/>
</dbReference>
<evidence type="ECO:0000259" key="7">
    <source>
        <dbReference type="PROSITE" id="PS50048"/>
    </source>
</evidence>
<evidence type="ECO:0000313" key="8">
    <source>
        <dbReference type="EMBL" id="KIM96625.1"/>
    </source>
</evidence>
<dbReference type="SUPFAM" id="SSF57701">
    <property type="entry name" value="Zn2/Cys6 DNA-binding domain"/>
    <property type="match status" value="1"/>
</dbReference>
<dbReference type="Proteomes" id="UP000054321">
    <property type="component" value="Unassembled WGS sequence"/>
</dbReference>
<dbReference type="InterPro" id="IPR001138">
    <property type="entry name" value="Zn2Cys6_DnaBD"/>
</dbReference>
<evidence type="ECO:0000256" key="6">
    <source>
        <dbReference type="ARBA" id="ARBA00023242"/>
    </source>
</evidence>
<dbReference type="SMART" id="SM00066">
    <property type="entry name" value="GAL4"/>
    <property type="match status" value="1"/>
</dbReference>
<sequence length="239" mass="26844">MNAPEAVNRGTLRKRSQMGCITCKIRHVKCDEGKPSCHRCKSTGRRCDGYVAPKYPPPVAILVVSTGSGRTECDLKSQRAFHFFREICAPVLSTRSSSTLWNSLLLQACHNDESIKHLVIATSALSFDRQFESDHSQESVLFLMHYGRALQLLGHCQQPNTTFFLMACLLLATCDELRQNIIGAYQHIEAGKRILSSYYAQKSRAMIDAEMEEISLAFSQLSSSTTTINNYDTTVRRIQ</sequence>
<gene>
    <name evidence="8" type="ORF">OIDMADRAFT_58934</name>
</gene>
<reference evidence="8 9" key="1">
    <citation type="submission" date="2014-04" db="EMBL/GenBank/DDBJ databases">
        <authorList>
            <consortium name="DOE Joint Genome Institute"/>
            <person name="Kuo A."/>
            <person name="Martino E."/>
            <person name="Perotto S."/>
            <person name="Kohler A."/>
            <person name="Nagy L.G."/>
            <person name="Floudas D."/>
            <person name="Copeland A."/>
            <person name="Barry K.W."/>
            <person name="Cichocki N."/>
            <person name="Veneault-Fourrey C."/>
            <person name="LaButti K."/>
            <person name="Lindquist E.A."/>
            <person name="Lipzen A."/>
            <person name="Lundell T."/>
            <person name="Morin E."/>
            <person name="Murat C."/>
            <person name="Sun H."/>
            <person name="Tunlid A."/>
            <person name="Henrissat B."/>
            <person name="Grigoriev I.V."/>
            <person name="Hibbett D.S."/>
            <person name="Martin F."/>
            <person name="Nordberg H.P."/>
            <person name="Cantor M.N."/>
            <person name="Hua S.X."/>
        </authorList>
    </citation>
    <scope>NUCLEOTIDE SEQUENCE [LARGE SCALE GENOMIC DNA]</scope>
    <source>
        <strain evidence="8 9">Zn</strain>
    </source>
</reference>
<dbReference type="PANTHER" id="PTHR36206">
    <property type="entry name" value="ASPERCRYPTIN BIOSYNTHESIS CLUSTER-SPECIFIC TRANSCRIPTION REGULATOR ATNN-RELATED"/>
    <property type="match status" value="1"/>
</dbReference>
<keyword evidence="3" id="KW-0805">Transcription regulation</keyword>
<organism evidence="8 9">
    <name type="scientific">Oidiodendron maius (strain Zn)</name>
    <dbReference type="NCBI Taxonomy" id="913774"/>
    <lineage>
        <taxon>Eukaryota</taxon>
        <taxon>Fungi</taxon>
        <taxon>Dikarya</taxon>
        <taxon>Ascomycota</taxon>
        <taxon>Pezizomycotina</taxon>
        <taxon>Leotiomycetes</taxon>
        <taxon>Leotiomycetes incertae sedis</taxon>
        <taxon>Myxotrichaceae</taxon>
        <taxon>Oidiodendron</taxon>
    </lineage>
</organism>
<dbReference type="InterPro" id="IPR036864">
    <property type="entry name" value="Zn2-C6_fun-type_DNA-bd_sf"/>
</dbReference>
<accession>A0A0C3GKH2</accession>
<dbReference type="Gene3D" id="4.10.240.10">
    <property type="entry name" value="Zn(2)-C6 fungal-type DNA-binding domain"/>
    <property type="match status" value="1"/>
</dbReference>
<dbReference type="InParanoid" id="A0A0C3GKH2"/>
<evidence type="ECO:0000313" key="9">
    <source>
        <dbReference type="Proteomes" id="UP000054321"/>
    </source>
</evidence>
<evidence type="ECO:0000256" key="2">
    <source>
        <dbReference type="ARBA" id="ARBA00022833"/>
    </source>
</evidence>
<evidence type="ECO:0000256" key="4">
    <source>
        <dbReference type="ARBA" id="ARBA00023125"/>
    </source>
</evidence>
<dbReference type="EMBL" id="KN832884">
    <property type="protein sequence ID" value="KIM96625.1"/>
    <property type="molecule type" value="Genomic_DNA"/>
</dbReference>
<keyword evidence="9" id="KW-1185">Reference proteome</keyword>
<dbReference type="GO" id="GO:0003677">
    <property type="term" value="F:DNA binding"/>
    <property type="evidence" value="ECO:0007669"/>
    <property type="project" value="UniProtKB-KW"/>
</dbReference>
<dbReference type="GO" id="GO:0000981">
    <property type="term" value="F:DNA-binding transcription factor activity, RNA polymerase II-specific"/>
    <property type="evidence" value="ECO:0007669"/>
    <property type="project" value="InterPro"/>
</dbReference>
<dbReference type="GO" id="GO:0008270">
    <property type="term" value="F:zinc ion binding"/>
    <property type="evidence" value="ECO:0007669"/>
    <property type="project" value="InterPro"/>
</dbReference>
<keyword evidence="4" id="KW-0238">DNA-binding</keyword>
<keyword evidence="6" id="KW-0539">Nucleus</keyword>
<protein>
    <recommendedName>
        <fullName evidence="7">Zn(2)-C6 fungal-type domain-containing protein</fullName>
    </recommendedName>
</protein>
<proteinExistence type="predicted"/>
<reference evidence="9" key="2">
    <citation type="submission" date="2015-01" db="EMBL/GenBank/DDBJ databases">
        <title>Evolutionary Origins and Diversification of the Mycorrhizal Mutualists.</title>
        <authorList>
            <consortium name="DOE Joint Genome Institute"/>
            <consortium name="Mycorrhizal Genomics Consortium"/>
            <person name="Kohler A."/>
            <person name="Kuo A."/>
            <person name="Nagy L.G."/>
            <person name="Floudas D."/>
            <person name="Copeland A."/>
            <person name="Barry K.W."/>
            <person name="Cichocki N."/>
            <person name="Veneault-Fourrey C."/>
            <person name="LaButti K."/>
            <person name="Lindquist E.A."/>
            <person name="Lipzen A."/>
            <person name="Lundell T."/>
            <person name="Morin E."/>
            <person name="Murat C."/>
            <person name="Riley R."/>
            <person name="Ohm R."/>
            <person name="Sun H."/>
            <person name="Tunlid A."/>
            <person name="Henrissat B."/>
            <person name="Grigoriev I.V."/>
            <person name="Hibbett D.S."/>
            <person name="Martin F."/>
        </authorList>
    </citation>
    <scope>NUCLEOTIDE SEQUENCE [LARGE SCALE GENOMIC DNA]</scope>
    <source>
        <strain evidence="9">Zn</strain>
    </source>
</reference>
<evidence type="ECO:0000256" key="3">
    <source>
        <dbReference type="ARBA" id="ARBA00023015"/>
    </source>
</evidence>
<dbReference type="CDD" id="cd00067">
    <property type="entry name" value="GAL4"/>
    <property type="match status" value="1"/>
</dbReference>
<dbReference type="HOGENOM" id="CLU_011409_7_0_1"/>
<keyword evidence="5" id="KW-0804">Transcription</keyword>